<name>A0A251L9H5_MANES</name>
<dbReference type="AlphaFoldDB" id="A0A251L9H5"/>
<reference evidence="1" key="1">
    <citation type="submission" date="2016-02" db="EMBL/GenBank/DDBJ databases">
        <title>WGS assembly of Manihot esculenta.</title>
        <authorList>
            <person name="Bredeson J.V."/>
            <person name="Prochnik S.E."/>
            <person name="Lyons J.B."/>
            <person name="Schmutz J."/>
            <person name="Grimwood J."/>
            <person name="Vrebalov J."/>
            <person name="Bart R.S."/>
            <person name="Amuge T."/>
            <person name="Ferguson M.E."/>
            <person name="Green R."/>
            <person name="Putnam N."/>
            <person name="Stites J."/>
            <person name="Rounsley S."/>
            <person name="Rokhsar D.S."/>
        </authorList>
    </citation>
    <scope>NUCLEOTIDE SEQUENCE [LARGE SCALE GENOMIC DNA]</scope>
    <source>
        <tissue evidence="1">Leaf</tissue>
    </source>
</reference>
<dbReference type="EMBL" id="CM004389">
    <property type="protein sequence ID" value="OAY55004.1"/>
    <property type="molecule type" value="Genomic_DNA"/>
</dbReference>
<dbReference type="EMBL" id="CM004389">
    <property type="protein sequence ID" value="OAY55002.1"/>
    <property type="molecule type" value="Genomic_DNA"/>
</dbReference>
<evidence type="ECO:0000313" key="1">
    <source>
        <dbReference type="EMBL" id="OAY55002.1"/>
    </source>
</evidence>
<protein>
    <submittedName>
        <fullName evidence="1">Uncharacterized protein</fullName>
    </submittedName>
</protein>
<organism evidence="1">
    <name type="scientific">Manihot esculenta</name>
    <name type="common">Cassava</name>
    <name type="synonym">Jatropha manihot</name>
    <dbReference type="NCBI Taxonomy" id="3983"/>
    <lineage>
        <taxon>Eukaryota</taxon>
        <taxon>Viridiplantae</taxon>
        <taxon>Streptophyta</taxon>
        <taxon>Embryophyta</taxon>
        <taxon>Tracheophyta</taxon>
        <taxon>Spermatophyta</taxon>
        <taxon>Magnoliopsida</taxon>
        <taxon>eudicotyledons</taxon>
        <taxon>Gunneridae</taxon>
        <taxon>Pentapetalae</taxon>
        <taxon>rosids</taxon>
        <taxon>fabids</taxon>
        <taxon>Malpighiales</taxon>
        <taxon>Euphorbiaceae</taxon>
        <taxon>Crotonoideae</taxon>
        <taxon>Manihoteae</taxon>
        <taxon>Manihot</taxon>
    </lineage>
</organism>
<accession>A0A251L9H5</accession>
<proteinExistence type="predicted"/>
<dbReference type="EMBL" id="CM004389">
    <property type="protein sequence ID" value="OAY55003.1"/>
    <property type="molecule type" value="Genomic_DNA"/>
</dbReference>
<sequence length="57" mass="6668">MVSASSVDPNFRFCPMLENQALYRENRLILLRGSSRLRVEELQRKVELGKLSDWSDI</sequence>
<dbReference type="EMBL" id="CM004389">
    <property type="protein sequence ID" value="OAY55005.1"/>
    <property type="molecule type" value="Genomic_DNA"/>
</dbReference>
<gene>
    <name evidence="1" type="ORF">MANES_03G119900</name>
</gene>